<evidence type="ECO:0000313" key="2">
    <source>
        <dbReference type="Proteomes" id="UP000886998"/>
    </source>
</evidence>
<organism evidence="1 2">
    <name type="scientific">Trichonephila inaurata madagascariensis</name>
    <dbReference type="NCBI Taxonomy" id="2747483"/>
    <lineage>
        <taxon>Eukaryota</taxon>
        <taxon>Metazoa</taxon>
        <taxon>Ecdysozoa</taxon>
        <taxon>Arthropoda</taxon>
        <taxon>Chelicerata</taxon>
        <taxon>Arachnida</taxon>
        <taxon>Araneae</taxon>
        <taxon>Araneomorphae</taxon>
        <taxon>Entelegynae</taxon>
        <taxon>Araneoidea</taxon>
        <taxon>Nephilidae</taxon>
        <taxon>Trichonephila</taxon>
        <taxon>Trichonephila inaurata</taxon>
    </lineage>
</organism>
<sequence length="127" mass="13958">MLPFDKQPSTSAAAPIPPSDNPLKSYSLLLLKLEARIRSSCHLCLFSSSDVVLFKDTCVPRLFISFPPTNGNKKRAPCHCPSPEKGGGLSPCLGKFQLRVWWGLCLQFGEACFLYCAHIIIDCNKGT</sequence>
<keyword evidence="2" id="KW-1185">Reference proteome</keyword>
<gene>
    <name evidence="1" type="ORF">TNIN_21941</name>
</gene>
<evidence type="ECO:0000313" key="1">
    <source>
        <dbReference type="EMBL" id="GFY69428.1"/>
    </source>
</evidence>
<comment type="caution">
    <text evidence="1">The sequence shown here is derived from an EMBL/GenBank/DDBJ whole genome shotgun (WGS) entry which is preliminary data.</text>
</comment>
<dbReference type="AlphaFoldDB" id="A0A8X6YBW7"/>
<proteinExistence type="predicted"/>
<name>A0A8X6YBW7_9ARAC</name>
<accession>A0A8X6YBW7</accession>
<dbReference type="Proteomes" id="UP000886998">
    <property type="component" value="Unassembled WGS sequence"/>
</dbReference>
<reference evidence="1" key="1">
    <citation type="submission" date="2020-08" db="EMBL/GenBank/DDBJ databases">
        <title>Multicomponent nature underlies the extraordinary mechanical properties of spider dragline silk.</title>
        <authorList>
            <person name="Kono N."/>
            <person name="Nakamura H."/>
            <person name="Mori M."/>
            <person name="Yoshida Y."/>
            <person name="Ohtoshi R."/>
            <person name="Malay A.D."/>
            <person name="Moran D.A.P."/>
            <person name="Tomita M."/>
            <person name="Numata K."/>
            <person name="Arakawa K."/>
        </authorList>
    </citation>
    <scope>NUCLEOTIDE SEQUENCE</scope>
</reference>
<dbReference type="EMBL" id="BMAV01017604">
    <property type="protein sequence ID" value="GFY69428.1"/>
    <property type="molecule type" value="Genomic_DNA"/>
</dbReference>
<protein>
    <submittedName>
        <fullName evidence="1">Uncharacterized protein</fullName>
    </submittedName>
</protein>